<dbReference type="Gramene" id="OB02G13090.1">
    <property type="protein sequence ID" value="OB02G13090.1"/>
    <property type="gene ID" value="OB02G13090"/>
</dbReference>
<protein>
    <submittedName>
        <fullName evidence="2">Uncharacterized protein</fullName>
    </submittedName>
</protein>
<accession>J3L9J2</accession>
<name>J3L9J2_ORYBR</name>
<dbReference type="Proteomes" id="UP000006038">
    <property type="component" value="Unassembled WGS sequence"/>
</dbReference>
<feature type="transmembrane region" description="Helical" evidence="1">
    <location>
        <begin position="56"/>
        <end position="76"/>
    </location>
</feature>
<evidence type="ECO:0000313" key="3">
    <source>
        <dbReference type="Proteomes" id="UP000006038"/>
    </source>
</evidence>
<proteinExistence type="predicted"/>
<keyword evidence="1" id="KW-1133">Transmembrane helix</keyword>
<keyword evidence="1" id="KW-0812">Transmembrane</keyword>
<dbReference type="HOGENOM" id="CLU_2350113_0_0_1"/>
<keyword evidence="3" id="KW-1185">Reference proteome</keyword>
<evidence type="ECO:0000313" key="2">
    <source>
        <dbReference type="EnsemblPlants" id="OB02G13090.1"/>
    </source>
</evidence>
<reference evidence="2" key="1">
    <citation type="submission" date="2013-04" db="UniProtKB">
        <authorList>
            <consortium name="EnsemblPlants"/>
        </authorList>
    </citation>
    <scope>IDENTIFICATION</scope>
</reference>
<organism evidence="2">
    <name type="scientific">Oryza brachyantha</name>
    <name type="common">malo sina</name>
    <dbReference type="NCBI Taxonomy" id="4533"/>
    <lineage>
        <taxon>Eukaryota</taxon>
        <taxon>Viridiplantae</taxon>
        <taxon>Streptophyta</taxon>
        <taxon>Embryophyta</taxon>
        <taxon>Tracheophyta</taxon>
        <taxon>Spermatophyta</taxon>
        <taxon>Magnoliopsida</taxon>
        <taxon>Liliopsida</taxon>
        <taxon>Poales</taxon>
        <taxon>Poaceae</taxon>
        <taxon>BOP clade</taxon>
        <taxon>Oryzoideae</taxon>
        <taxon>Oryzeae</taxon>
        <taxon>Oryzinae</taxon>
        <taxon>Oryza</taxon>
    </lineage>
</organism>
<evidence type="ECO:0000256" key="1">
    <source>
        <dbReference type="SAM" id="Phobius"/>
    </source>
</evidence>
<dbReference type="EnsemblPlants" id="OB02G13090.1">
    <property type="protein sequence ID" value="OB02G13090.1"/>
    <property type="gene ID" value="OB02G13090"/>
</dbReference>
<sequence>MIKNNLVPQGTGISRYFCWTGCQVLSYYWPVVRFSFLLFFHGSWSSKEKRRGGKSLQLMALVICTRGWSYGFTFFLEGKIKRRILLIKCFLGKLVLC</sequence>
<keyword evidence="1" id="KW-0472">Membrane</keyword>
<dbReference type="AlphaFoldDB" id="J3L9J2"/>